<dbReference type="Proteomes" id="UP001320148">
    <property type="component" value="Chromosome"/>
</dbReference>
<dbReference type="EMBL" id="AP024488">
    <property type="protein sequence ID" value="BCS97699.1"/>
    <property type="molecule type" value="Genomic_DNA"/>
</dbReference>
<keyword evidence="3" id="KW-1185">Reference proteome</keyword>
<dbReference type="NCBIfam" id="NF012204">
    <property type="entry name" value="adhes_FxxPxG"/>
    <property type="match status" value="1"/>
</dbReference>
<sequence>MLKYRSNGCLVSLMKSRRPLLRGLVWFLCFQVALNSLGLSLLLAAEPIVVDGSLTGTTLTPNGFGTVVDISTSTINGKNAYNAFKTFGVGSGQTVNMLLPTGTDNLLNVVRSGQTTVNGVLNSIKAGAIGGNVYFACPNGFVVGASGVVNVGSLTVTTPGQTWLDDLYKDSSFQTSIADGLVADSMSIPIVEGGLISIRGQINAMDAIALYGGRVDIGDAPGGTAGLSAGGSFNSDRVFSRIVNVEGLPTGATGNIRIIATGNDSAIIRVTNGELSAAGNLTLQATAINEVPLKGVSGSGVRVAIAQAETTAEAIVDGNSRLTGGSSVSVFATAETTVKGAEGVVSDGGISPIAGAASLSLSDVTNTATARIGGDTTVSSDGDVTVKAHGLVDVETVADGTVVTPVGAAASLALSFVDQNVTAEITDNAEVRQSGAVSVLADGKTTQATAAKASIKGGSVEEGRESIVGHMVGQIDSLDASQKAVLTNLLAGAATSLGAPTSGPQVAGAVGFSNTGHSVKAGISSTKGVTSSGAVTVKTRSLANVDTLSSGKTNGGSVGVGAAVAISTGSVTNRAELGSAVTTGDHVTVAATGEDMAPQPTEEGGTPVADRDQSFATKAYSGQGASGVGIAGALAIHNLSTETESVLTDGAEVNASGMTVSAENITTHEAVADGKNEDGAVASVGVGASVALNFAENTTHAELEDGSEARISGDLTLSANSSNTTKTKAVSGAAGGVAVVPVLALTNTKDIAKVHISSGSGIVQTGGALNLSSVHRHTNDTAAEGTASGGSTAVGLAAAVALTDDSNSAAICRNVNAGSVTLNAESDVAITSQSVASAAGAAADEEQTLSQKLAAFFGAKSQVKGEDPDPEGKTQTDAETSEGGVSIAAAVGVTDADSVNEARIGKGVHVTSSGDVRIAAASQLDVAAEGDGSAAGDTAAIGAGVAVNVARQDGRAVIEEGARVSGSNLTLTSGPSEGGYCTSTFEARANAGAGGGGVSVSGAAAINVVDNTLEARADGILDVGGQIDITSNNSSRSVAQAGAVGEGKTAGIGASFASNRTVHKSLAVLGGTSTMVQRAGVNVSAFNYSTQTTDAVAGNASAGGDTSKMALDAAVALTSDQNETRALIEGGAALATDALSVTAESRSTNQTNAGGNASGNVAVGACVAVGTNSAVTEAGVTRDIDAQGDVALSARSESDDRVQAEASAKGAKADRYNGDDSSASGKNLKKAKTGKGGIAVAAAVGVNSLSNKTLAGIAGGARITTTGNTEVSASETSRYETVGSGAAVAEGAAGVGVGVAIAELDKEASATVGTGTVLNAGGTLTVSAEAKRNADTASDDLLAARAEAGAGAKNIGVAGSLALVNASNTTRAAIEGGTVTAGDTRVSATDTERLAASSGSFAESSGYLKGTAIGASFALVNASSTTQAMVGGQLTTGDLTVQAIRNRVGAETPALDGLEDLSAADREAHRKAANHFTEATAGGEANGSLSLAGAFAVTTVSETTEATVADFTVLESSGSTSIQAENHSRTRTFAGAMGESNGVGVGVSSATSVMDATTRASVGTGAQVASAKSLSMEATLDNDLAARAVSSGKALKAGASGAVVVNSLSNQTQAGIGSLATVRAGENLDARAVDISSVTGVAGSEAAGLNVGVGGSVLVNTLLSQTTVNVEKGASLEALGSGTDRQVETGDKTGGADETLASKGIAFVAKVFQKVKGLVASGAGGGSAALAGSSSTTVAKTRTAVLVADGVTTTGAMASAEGADFRMAAMDTTDLTMVAGSASAGGKGAVGAGADVAVFAKETSVTVGTDERPDAESAAVLQVGGSLDMAAASHDILDTHASGFSVAGTAGIAGTVAVTTMKNKVTASTGKGVTLAAGEHLGISALEDAEVTHFAGSAAGGGVAGVGASVSVMKLVNTTSATTGTGNHLDAAKTFSIDSDTRESLHSVTAAGALGGMVGVAGAVSVKTVESVTTARLGNNSRVNDTAKGLQQDVHISALHDLTVEGRGGSAAGGGTVGVGASADISTVRTTTKAEVGSGATVKAGRNITMDAESKKDLSSVTVAAAGGSATGISGATSLIFVGEALDGDAQTAIGNGATSSSLDSQLAGNQVGDEVDNDESKAALGETTGIRVSGELNASSAQLVTQAATESDVTLAAGGNLSVDALDQTHVSITSGAVAGGTVGVGGGVGVAKVRNNTLALTGERNTLSAGFDLNVSAMARDLAGKISEVRAYAGSAGLVGIGAAVAWLDEANVTKAEMGEDTCVDNAGNLTISAEEVRTLNTTATGASVGGAAVGASLARTQRNSEVTARLGSGSQVGQGDGGTVGSMTVLARFGGKATSVSIAGAGGVVAAVGTKSETFVTSTVTAEAAANSRSKVTGDALILAGSDAIASSEAIGIVGGVAAAGATHANTVVTGTTKARLASGATVDAGGNARVTADTLVDAGAINTGGLGGLLGVGGAYTGTKVTTTTLAEVDNSAQLVAANDATVEALSDITAAGKGTLTSGGGITENQVTVDVDVTANTDVRVGRDAVVDADTVNLTANTVKLVAIGDAFSQTIAASSVSRATSDVDVTSHANVTVEQGATVNGDQSVTIRALQQGMAVESSAVSKIDAGVTGSLYSDATGTANVHANVNLASGARVETSALDVQTQSTLLNDNYKKKAETQAKTVVKFITTTIKTISSVVSKIPFVGKLVKKVVKWITKTIEKVLNSETEAKTHGTRSHGSSILLNADVHLLGTANPELVIAEDGSVEKATATTVTTDAGGNLVMGDIINDKIGKVKLSATDGTVTGNGTIYLKNTYDSVHVTNKSSKNLHVGNIQVSGVATGDPNVEVIATNTHDFTIKPASETGCSVSIGSENGGDLLMTGLIDNEYGSVTITADTGNILATGDGEARATNLTLKAGGDIGTRDSAVLAVMRAGEVTAEAGGNLNMAVTRNLGAATLIDGTYVLDGKTSLNRIAAGDDLSVALGDGSTETVGVTVTHQTQAIEKPADMTEDEWNDVPEEDKTISWDEYAYTETTHDATASYEIGAIEGGGDVTVNANNHADFTADRIASGSGSVTVNIPNGSYAVDQVEAQNGTATLNVRDAISDGRADAAWNVKANSFVLTSGTAGIGEADALEVVQTGLNGVFSAQSVGDIHIVATENDLAFGQVATAGNIQVAGKGALLDANGDDVNLTSGEIVLTSETGSVNLDVNSDRLTLTAATGIDVEETEGNLNLTQAVTSIGTVRLVAADNLVDIDADEAVDVSGSRAELVAKNGNIGTNTQKIRIATSQGAMKAPGNIHVTADGNLALDGVTASDLVDLTVAGSITDTNDEVVNISATRVVLSAGGGVDTDIDAGSVKLMATGTVNLEETDGDLTLESVATAGDVTLKARNGDLVGQNESVDVTGAGVILSASGSIGASANVLNVNSHGIVNLSAGESIYLEETEGALQAGSMSAGNITKLKAASLANDGNSETRITSGSLVVETKGDVDTDTQVETVEIHVASVGDVTLKEADGLVVDRITLADGNADIEAGGSIAGGSGPVHLTARDMQVVSRNGAIGSLEGRLSVDSTGAVTLAARKGLYVAEGDTLTLSSVKSADGSADILVRDGDLAVITASAGNALQVKAENGDLDVLQGAASSVRLDASGDIVLGQVEGRETLAASSGGDMAATTLISPEMSLAVASEGGSVAVADAVTRKALIRGGIVAFTARNDGGEGALILDVETAGGQASQWVDLNLKSDPGVVISNLQAERADIEVASDDLFLASARILKRGDIRNAYNHVIVDNENLTPQACTLQLYTEDKRFSAHLMKAFDVATDARAVHYDDNFITNDFSTENSMVRQVEKELAQASAPEPRKEKAPDQLPMGPVASAMPTMTAPLSMPLDTPPVSLGNQALGMDETFDVVAP</sequence>
<accession>A0ABN6F5L1</accession>
<dbReference type="NCBIfam" id="NF012206">
    <property type="entry name" value="LktA_tand_53"/>
    <property type="match status" value="9"/>
</dbReference>
<evidence type="ECO:0008006" key="4">
    <source>
        <dbReference type="Google" id="ProtNLM"/>
    </source>
</evidence>
<gene>
    <name evidence="2" type="ORF">DSLASN_33310</name>
</gene>
<feature type="region of interest" description="Disordered" evidence="1">
    <location>
        <begin position="3837"/>
        <end position="3860"/>
    </location>
</feature>
<protein>
    <recommendedName>
        <fullName evidence="4">Filamentous haemagglutinin FhaB/tRNA nuclease CdiA-like TPS domain-containing protein</fullName>
    </recommendedName>
</protein>
<organism evidence="2 3">
    <name type="scientific">Desulfoluna limicola</name>
    <dbReference type="NCBI Taxonomy" id="2810562"/>
    <lineage>
        <taxon>Bacteria</taxon>
        <taxon>Pseudomonadati</taxon>
        <taxon>Thermodesulfobacteriota</taxon>
        <taxon>Desulfobacteria</taxon>
        <taxon>Desulfobacterales</taxon>
        <taxon>Desulfolunaceae</taxon>
        <taxon>Desulfoluna</taxon>
    </lineage>
</organism>
<dbReference type="InterPro" id="IPR047881">
    <property type="entry name" value="LktA_repeat"/>
</dbReference>
<feature type="compositionally biased region" description="Polar residues" evidence="1">
    <location>
        <begin position="2097"/>
        <end position="2109"/>
    </location>
</feature>
<evidence type="ECO:0000256" key="1">
    <source>
        <dbReference type="SAM" id="MobiDB-lite"/>
    </source>
</evidence>
<dbReference type="InterPro" id="IPR012334">
    <property type="entry name" value="Pectin_lyas_fold"/>
</dbReference>
<dbReference type="Gene3D" id="2.160.20.10">
    <property type="entry name" value="Single-stranded right-handed beta-helix, Pectin lyase-like"/>
    <property type="match status" value="1"/>
</dbReference>
<feature type="compositionally biased region" description="Basic and acidic residues" evidence="1">
    <location>
        <begin position="863"/>
        <end position="876"/>
    </location>
</feature>
<feature type="region of interest" description="Disordered" evidence="1">
    <location>
        <begin position="2097"/>
        <end position="2116"/>
    </location>
</feature>
<feature type="region of interest" description="Disordered" evidence="1">
    <location>
        <begin position="860"/>
        <end position="883"/>
    </location>
</feature>
<name>A0ABN6F5L1_9BACT</name>
<reference evidence="2 3" key="1">
    <citation type="submission" date="2021-02" db="EMBL/GenBank/DDBJ databases">
        <title>Complete genome of Desulfoluna sp. strain ASN36.</title>
        <authorList>
            <person name="Takahashi A."/>
            <person name="Kojima H."/>
            <person name="Fukui M."/>
        </authorList>
    </citation>
    <scope>NUCLEOTIDE SEQUENCE [LARGE SCALE GENOMIC DNA]</scope>
    <source>
        <strain evidence="2 3">ASN36</strain>
    </source>
</reference>
<evidence type="ECO:0000313" key="3">
    <source>
        <dbReference type="Proteomes" id="UP001320148"/>
    </source>
</evidence>
<proteinExistence type="predicted"/>
<feature type="region of interest" description="Disordered" evidence="1">
    <location>
        <begin position="1194"/>
        <end position="1229"/>
    </location>
</feature>
<evidence type="ECO:0000313" key="2">
    <source>
        <dbReference type="EMBL" id="BCS97699.1"/>
    </source>
</evidence>